<keyword evidence="3" id="KW-1185">Reference proteome</keyword>
<name>A0A484B2A4_DRONA</name>
<dbReference type="Proteomes" id="UP000295192">
    <property type="component" value="Unassembled WGS sequence"/>
</dbReference>
<gene>
    <name evidence="2" type="ORF">AWZ03_010719</name>
</gene>
<proteinExistence type="predicted"/>
<sequence length="106" mass="11970">MVLRLLLLLFLLLLVSLLLLVPVPVPVPVSQHLQHFALFIRFIYHIAVRAGCLVAQVKASWNFVTPGFAAHAKHKIEYVSKNPTRCPSPTMNPPKVTHQTSRRTVR</sequence>
<protein>
    <submittedName>
        <fullName evidence="2">Uncharacterized protein</fullName>
    </submittedName>
</protein>
<evidence type="ECO:0000313" key="3">
    <source>
        <dbReference type="Proteomes" id="UP000295192"/>
    </source>
</evidence>
<dbReference type="EMBL" id="LSRL02000193">
    <property type="protein sequence ID" value="TDG42858.1"/>
    <property type="molecule type" value="Genomic_DNA"/>
</dbReference>
<reference evidence="2 3" key="1">
    <citation type="journal article" date="2019" name="J. Hered.">
        <title>An Improved Genome Assembly for Drosophila navojoa, the Basal Species in the mojavensis Cluster.</title>
        <authorList>
            <person name="Vanderlinde T."/>
            <person name="Dupim E.G."/>
            <person name="Nazario-Yepiz N.O."/>
            <person name="Carvalho A.B."/>
        </authorList>
    </citation>
    <scope>NUCLEOTIDE SEQUENCE [LARGE SCALE GENOMIC DNA]</scope>
    <source>
        <strain evidence="2">Navoj_Jal97</strain>
        <tissue evidence="2">Whole organism</tissue>
    </source>
</reference>
<evidence type="ECO:0000256" key="1">
    <source>
        <dbReference type="SAM" id="MobiDB-lite"/>
    </source>
</evidence>
<dbReference type="AlphaFoldDB" id="A0A484B2A4"/>
<evidence type="ECO:0000313" key="2">
    <source>
        <dbReference type="EMBL" id="TDG42858.1"/>
    </source>
</evidence>
<comment type="caution">
    <text evidence="2">The sequence shown here is derived from an EMBL/GenBank/DDBJ whole genome shotgun (WGS) entry which is preliminary data.</text>
</comment>
<organism evidence="2 3">
    <name type="scientific">Drosophila navojoa</name>
    <name type="common">Fruit fly</name>
    <dbReference type="NCBI Taxonomy" id="7232"/>
    <lineage>
        <taxon>Eukaryota</taxon>
        <taxon>Metazoa</taxon>
        <taxon>Ecdysozoa</taxon>
        <taxon>Arthropoda</taxon>
        <taxon>Hexapoda</taxon>
        <taxon>Insecta</taxon>
        <taxon>Pterygota</taxon>
        <taxon>Neoptera</taxon>
        <taxon>Endopterygota</taxon>
        <taxon>Diptera</taxon>
        <taxon>Brachycera</taxon>
        <taxon>Muscomorpha</taxon>
        <taxon>Ephydroidea</taxon>
        <taxon>Drosophilidae</taxon>
        <taxon>Drosophila</taxon>
    </lineage>
</organism>
<accession>A0A484B2A4</accession>
<feature type="region of interest" description="Disordered" evidence="1">
    <location>
        <begin position="83"/>
        <end position="106"/>
    </location>
</feature>